<gene>
    <name evidence="1" type="ORF">LPJ66_003600</name>
</gene>
<reference evidence="1" key="1">
    <citation type="submission" date="2022-07" db="EMBL/GenBank/DDBJ databases">
        <title>Phylogenomic reconstructions and comparative analyses of Kickxellomycotina fungi.</title>
        <authorList>
            <person name="Reynolds N.K."/>
            <person name="Stajich J.E."/>
            <person name="Barry K."/>
            <person name="Grigoriev I.V."/>
            <person name="Crous P."/>
            <person name="Smith M.E."/>
        </authorList>
    </citation>
    <scope>NUCLEOTIDE SEQUENCE</scope>
    <source>
        <strain evidence="1">Benny 63K</strain>
    </source>
</reference>
<accession>A0ACC1IMU2</accession>
<comment type="caution">
    <text evidence="1">The sequence shown here is derived from an EMBL/GenBank/DDBJ whole genome shotgun (WGS) entry which is preliminary data.</text>
</comment>
<dbReference type="Proteomes" id="UP001150581">
    <property type="component" value="Unassembled WGS sequence"/>
</dbReference>
<evidence type="ECO:0000313" key="2">
    <source>
        <dbReference type="Proteomes" id="UP001150581"/>
    </source>
</evidence>
<protein>
    <submittedName>
        <fullName evidence="1">Uncharacterized protein</fullName>
    </submittedName>
</protein>
<evidence type="ECO:0000313" key="1">
    <source>
        <dbReference type="EMBL" id="KAJ1897075.1"/>
    </source>
</evidence>
<dbReference type="EMBL" id="JANBPG010000370">
    <property type="protein sequence ID" value="KAJ1897075.1"/>
    <property type="molecule type" value="Genomic_DNA"/>
</dbReference>
<proteinExistence type="predicted"/>
<sequence length="498" mass="54095">MSENSLDNEEFDVVILGTGLIESIIASDIAAADRKVLHIDRNPYYGGNFACFSLSSFFQWAVQYRDVRQTPRVEVILGDASQQSSSTLVIDRALSSIDVPCNSASLLLQALGPYSTGGQDFDSERCKALLERLLANDRKYSIELAPKLSLCRGDMIDLLVDLGIGEYVQFKGLEHNYLVRNGVLERVPDSKEDIFASKSLSLIEKRKLMRLMTVISDDDECDKLLDEATQDSSDFVSFIQTKFKLDGKLLDAVVYAVARVGAGEIPSARDGCESVRKYVRSMGRYGRMAYLCAMYGGGSEMAQAFCRLCAVSGGTYILGEDVEVSGGKDGGFNVRLQNHGTVRAKSVIMASSYANASAATNDSLVISRAFCILDQPVLGDDTSALLSYIGKDGEQTVSLLYLTQATMATPLGHGILYAWAPGQMADRKEQLNEAMKAVIHGSASGATPLLTAFFEMRELAVGRESAIVTGLPDATVDFDSTVKDARRILSGYFSGQQN</sequence>
<keyword evidence="2" id="KW-1185">Reference proteome</keyword>
<name>A0ACC1IMU2_9FUNG</name>
<organism evidence="1 2">
    <name type="scientific">Kickxella alabastrina</name>
    <dbReference type="NCBI Taxonomy" id="61397"/>
    <lineage>
        <taxon>Eukaryota</taxon>
        <taxon>Fungi</taxon>
        <taxon>Fungi incertae sedis</taxon>
        <taxon>Zoopagomycota</taxon>
        <taxon>Kickxellomycotina</taxon>
        <taxon>Kickxellomycetes</taxon>
        <taxon>Kickxellales</taxon>
        <taxon>Kickxellaceae</taxon>
        <taxon>Kickxella</taxon>
    </lineage>
</organism>